<dbReference type="InterPro" id="IPR012340">
    <property type="entry name" value="NA-bd_OB-fold"/>
</dbReference>
<keyword evidence="2 3" id="KW-0694">RNA-binding</keyword>
<dbReference type="PANTHER" id="PTHR11586">
    <property type="entry name" value="TRNA-AMINOACYLATION COFACTOR ARC1 FAMILY MEMBER"/>
    <property type="match status" value="1"/>
</dbReference>
<evidence type="ECO:0000259" key="4">
    <source>
        <dbReference type="PROSITE" id="PS50886"/>
    </source>
</evidence>
<dbReference type="InterPro" id="IPR002547">
    <property type="entry name" value="tRNA-bd_dom"/>
</dbReference>
<dbReference type="PANTHER" id="PTHR11586:SF33">
    <property type="entry name" value="AMINOACYL TRNA SYNTHASE COMPLEX-INTERACTING MULTIFUNCTIONAL PROTEIN 1"/>
    <property type="match status" value="1"/>
</dbReference>
<evidence type="ECO:0000256" key="3">
    <source>
        <dbReference type="PROSITE-ProRule" id="PRU00209"/>
    </source>
</evidence>
<dbReference type="PROSITE" id="PS50886">
    <property type="entry name" value="TRBD"/>
    <property type="match status" value="1"/>
</dbReference>
<organism evidence="5">
    <name type="scientific">Phaeodactylum tricornutum</name>
    <name type="common">Diatom</name>
    <dbReference type="NCBI Taxonomy" id="2850"/>
    <lineage>
        <taxon>Eukaryota</taxon>
        <taxon>Sar</taxon>
        <taxon>Stramenopiles</taxon>
        <taxon>Ochrophyta</taxon>
        <taxon>Bacillariophyta</taxon>
        <taxon>Bacillariophyceae</taxon>
        <taxon>Bacillariophycidae</taxon>
        <taxon>Naviculales</taxon>
        <taxon>Phaeodactylaceae</taxon>
        <taxon>Phaeodactylum</taxon>
    </lineage>
</organism>
<accession>A0A8J9SYJ0</accession>
<dbReference type="AlphaFoldDB" id="A0A8J9SYJ0"/>
<name>A0A8J9SYJ0_PHATR</name>
<dbReference type="Gene3D" id="2.40.50.140">
    <property type="entry name" value="Nucleic acid-binding proteins"/>
    <property type="match status" value="1"/>
</dbReference>
<dbReference type="Proteomes" id="UP000836788">
    <property type="component" value="Chromosome 1"/>
</dbReference>
<gene>
    <name evidence="5" type="ORF">PTTT1_LOCUS4562</name>
</gene>
<evidence type="ECO:0000256" key="2">
    <source>
        <dbReference type="ARBA" id="ARBA00022884"/>
    </source>
</evidence>
<dbReference type="SUPFAM" id="SSF50249">
    <property type="entry name" value="Nucleic acid-binding proteins"/>
    <property type="match status" value="1"/>
</dbReference>
<dbReference type="EMBL" id="OU594942">
    <property type="protein sequence ID" value="CAG9277683.1"/>
    <property type="molecule type" value="Genomic_DNA"/>
</dbReference>
<proteinExistence type="predicted"/>
<evidence type="ECO:0000256" key="1">
    <source>
        <dbReference type="ARBA" id="ARBA00022555"/>
    </source>
</evidence>
<feature type="non-terminal residue" evidence="5">
    <location>
        <position position="88"/>
    </location>
</feature>
<dbReference type="InterPro" id="IPR051270">
    <property type="entry name" value="Tyrosine-tRNA_ligase_regulator"/>
</dbReference>
<feature type="domain" description="TRNA-binding" evidence="4">
    <location>
        <begin position="4"/>
        <end position="88"/>
    </location>
</feature>
<dbReference type="GO" id="GO:0000049">
    <property type="term" value="F:tRNA binding"/>
    <property type="evidence" value="ECO:0007669"/>
    <property type="project" value="UniProtKB-UniRule"/>
</dbReference>
<keyword evidence="1 3" id="KW-0820">tRNA-binding</keyword>
<reference evidence="5" key="1">
    <citation type="submission" date="2022-02" db="EMBL/GenBank/DDBJ databases">
        <authorList>
            <person name="Giguere J D."/>
        </authorList>
    </citation>
    <scope>NUCLEOTIDE SEQUENCE</scope>
    <source>
        <strain evidence="5">CCAP 1055/1</strain>
    </source>
</reference>
<sequence>AEIDVSKLDIRVGVIQKAWVHPEADKLFCEEIDIGEDEPRQIASGLRAHYNLEDLEGQRVLVLSNLKSRKLVNFPSHGMVMCASNDEG</sequence>
<feature type="non-terminal residue" evidence="5">
    <location>
        <position position="1"/>
    </location>
</feature>
<protein>
    <recommendedName>
        <fullName evidence="4">tRNA-binding domain-containing protein</fullName>
    </recommendedName>
</protein>
<dbReference type="Pfam" id="PF01588">
    <property type="entry name" value="tRNA_bind"/>
    <property type="match status" value="1"/>
</dbReference>
<evidence type="ECO:0000313" key="5">
    <source>
        <dbReference type="EMBL" id="CAG9277683.1"/>
    </source>
</evidence>